<proteinExistence type="predicted"/>
<accession>A0A3G8YKZ8</accession>
<dbReference type="EMBL" id="CP034188">
    <property type="protein sequence ID" value="AZI45350.1"/>
    <property type="molecule type" value="Genomic_DNA"/>
</dbReference>
<dbReference type="AlphaFoldDB" id="A0A3G8YKZ8"/>
<gene>
    <name evidence="1" type="ORF">EHF33_20790</name>
</gene>
<protein>
    <submittedName>
        <fullName evidence="1">Uncharacterized protein</fullName>
    </submittedName>
</protein>
<organism evidence="1 2">
    <name type="scientific">Deinococcus psychrotolerans</name>
    <dbReference type="NCBI Taxonomy" id="2489213"/>
    <lineage>
        <taxon>Bacteria</taxon>
        <taxon>Thermotogati</taxon>
        <taxon>Deinococcota</taxon>
        <taxon>Deinococci</taxon>
        <taxon>Deinococcales</taxon>
        <taxon>Deinococcaceae</taxon>
        <taxon>Deinococcus</taxon>
    </lineage>
</organism>
<name>A0A3G8YKZ8_9DEIO</name>
<evidence type="ECO:0000313" key="2">
    <source>
        <dbReference type="Proteomes" id="UP000276417"/>
    </source>
</evidence>
<keyword evidence="2" id="KW-1185">Reference proteome</keyword>
<evidence type="ECO:0000313" key="1">
    <source>
        <dbReference type="EMBL" id="AZI45350.1"/>
    </source>
</evidence>
<dbReference type="OrthoDB" id="72446at2"/>
<dbReference type="Proteomes" id="UP000276417">
    <property type="component" value="Plasmid unnamed4"/>
</dbReference>
<dbReference type="KEGG" id="dph:EHF33_20790"/>
<sequence>MKSSLLLLGTLLLSQPSPSPPVFCEVRILRDYDVSLTYFAVFRLASSCPAGGVARVRKSSTMNTKAAGARYQPIRPLVGAWEVSADGTTIPFSSRWTLNSWQWQYWDGDEWKPMKSARRLPSGERP</sequence>
<dbReference type="RefSeq" id="WP_124875871.1">
    <property type="nucleotide sequence ID" value="NZ_CP034188.1"/>
</dbReference>
<reference evidence="1 2" key="1">
    <citation type="submission" date="2018-11" db="EMBL/GenBank/DDBJ databases">
        <title>Deinococcus shelandsis sp. nov., isolated from South Shetland Islands soil of Antarctica.</title>
        <authorList>
            <person name="Tian J."/>
        </authorList>
    </citation>
    <scope>NUCLEOTIDE SEQUENCE [LARGE SCALE GENOMIC DNA]</scope>
    <source>
        <strain evidence="1 2">S14-83T</strain>
        <plasmid evidence="1 2">unnamed4</plasmid>
    </source>
</reference>
<keyword evidence="1" id="KW-0614">Plasmid</keyword>
<geneLocation type="plasmid" evidence="1 2">
    <name>unnamed4</name>
</geneLocation>